<dbReference type="AlphaFoldDB" id="A0A5M3Z5X1"/>
<dbReference type="InterPro" id="IPR050360">
    <property type="entry name" value="MFS_Sugar_Transporters"/>
</dbReference>
<dbReference type="GO" id="GO:0016020">
    <property type="term" value="C:membrane"/>
    <property type="evidence" value="ECO:0007669"/>
    <property type="project" value="UniProtKB-SubCell"/>
</dbReference>
<evidence type="ECO:0000313" key="5">
    <source>
        <dbReference type="EMBL" id="GFF18249.1"/>
    </source>
</evidence>
<protein>
    <submittedName>
        <fullName evidence="5">MFS alpha-glucoside transporter</fullName>
    </submittedName>
</protein>
<dbReference type="Proteomes" id="UP000452235">
    <property type="component" value="Unassembled WGS sequence"/>
</dbReference>
<keyword evidence="3" id="KW-1133">Transmembrane helix</keyword>
<dbReference type="GO" id="GO:0005351">
    <property type="term" value="F:carbohydrate:proton symporter activity"/>
    <property type="evidence" value="ECO:0007669"/>
    <property type="project" value="TreeGrafter"/>
</dbReference>
<accession>A0A5M3Z5X1</accession>
<organism evidence="5 6">
    <name type="scientific">Aspergillus terreus</name>
    <dbReference type="NCBI Taxonomy" id="33178"/>
    <lineage>
        <taxon>Eukaryota</taxon>
        <taxon>Fungi</taxon>
        <taxon>Dikarya</taxon>
        <taxon>Ascomycota</taxon>
        <taxon>Pezizomycotina</taxon>
        <taxon>Eurotiomycetes</taxon>
        <taxon>Eurotiomycetidae</taxon>
        <taxon>Eurotiales</taxon>
        <taxon>Aspergillaceae</taxon>
        <taxon>Aspergillus</taxon>
        <taxon>Aspergillus subgen. Circumdati</taxon>
    </lineage>
</organism>
<evidence type="ECO:0000256" key="4">
    <source>
        <dbReference type="ARBA" id="ARBA00023136"/>
    </source>
</evidence>
<gene>
    <name evidence="5" type="ORF">ATEIFO6365_0008019300</name>
</gene>
<dbReference type="Gene3D" id="1.20.1250.20">
    <property type="entry name" value="MFS general substrate transporter like domains"/>
    <property type="match status" value="1"/>
</dbReference>
<evidence type="ECO:0000256" key="2">
    <source>
        <dbReference type="ARBA" id="ARBA00022692"/>
    </source>
</evidence>
<keyword evidence="4" id="KW-0472">Membrane</keyword>
<dbReference type="FunFam" id="1.20.1250.20:FF:000078">
    <property type="entry name" value="MFS maltose transporter, putative"/>
    <property type="match status" value="1"/>
</dbReference>
<comment type="subcellular location">
    <subcellularLocation>
        <location evidence="1">Membrane</location>
        <topology evidence="1">Multi-pass membrane protein</topology>
    </subcellularLocation>
</comment>
<evidence type="ECO:0000256" key="1">
    <source>
        <dbReference type="ARBA" id="ARBA00004141"/>
    </source>
</evidence>
<keyword evidence="6" id="KW-1185">Reference proteome</keyword>
<comment type="caution">
    <text evidence="5">The sequence shown here is derived from an EMBL/GenBank/DDBJ whole genome shotgun (WGS) entry which is preliminary data.</text>
</comment>
<name>A0A5M3Z5X1_ASPTE</name>
<reference evidence="5 6" key="1">
    <citation type="submission" date="2020-01" db="EMBL/GenBank/DDBJ databases">
        <title>Aspergillus terreus IFO 6365 whole genome shotgun sequence.</title>
        <authorList>
            <person name="Kanamasa S."/>
            <person name="Takahashi H."/>
        </authorList>
    </citation>
    <scope>NUCLEOTIDE SEQUENCE [LARGE SCALE GENOMIC DNA]</scope>
    <source>
        <strain evidence="5 6">IFO 6365</strain>
    </source>
</reference>
<keyword evidence="2" id="KW-0812">Transmembrane</keyword>
<sequence>MSPEKVIPKRREVETHVTIAELIQQAQESDTADRQLTISQALKKYKKAVFWAMFLSTSLIMEGYDLNIITSFYGQTQFKNRFGIANPKTGEKAIPASWQSGLSNSSLVGQLGGLLVNAYSQDRFGCRPTLMFFMVWMAAAIFIPVFAPSLSILAWVIRPYVTAYVCMCWGAGILLSSGVVRAVTTLDGNLGWQLPFMLQWVWPLPLFVGAYLAPESPWNAVRRGKIEQARHSLMRLRQDTPERQREVEATLAYIQHTTELEKSETANASFLDCFKGTNLRRTEINCVVWAAQILCGNALLGYAVVFLEAAGFSEVQAFDLNIALSACYIIGGVICWLLFPHVGRATIYMGGMSFMFVCLVVIGGLGWADGRQAQLAIGILLVISTLCNMITVGPACYPIVAETPSGRLRYKTIVIGRFCYNLTGIFQNCVTPRMLSSTAWNWGAKAGLFYAGTNLTCNIWCWFRLPETKDRTFGEIDLLFENGVPARKFKDTRVDQFSHHDISKDGGEE</sequence>
<dbReference type="SUPFAM" id="SSF103473">
    <property type="entry name" value="MFS general substrate transporter"/>
    <property type="match status" value="1"/>
</dbReference>
<dbReference type="PANTHER" id="PTHR48022:SF53">
    <property type="entry name" value="ALPHA-GLUCOSIDE TRANSPORTER, PUTATIVE (AFU_ORTHOLOGUE AFUA_3G01700)-RELATED"/>
    <property type="match status" value="1"/>
</dbReference>
<dbReference type="Pfam" id="PF00083">
    <property type="entry name" value="Sugar_tr"/>
    <property type="match status" value="2"/>
</dbReference>
<dbReference type="EMBL" id="BLJY01000008">
    <property type="protein sequence ID" value="GFF18249.1"/>
    <property type="molecule type" value="Genomic_DNA"/>
</dbReference>
<evidence type="ECO:0000256" key="3">
    <source>
        <dbReference type="ARBA" id="ARBA00022989"/>
    </source>
</evidence>
<dbReference type="InterPro" id="IPR005828">
    <property type="entry name" value="MFS_sugar_transport-like"/>
</dbReference>
<proteinExistence type="predicted"/>
<dbReference type="InterPro" id="IPR036259">
    <property type="entry name" value="MFS_trans_sf"/>
</dbReference>
<dbReference type="PANTHER" id="PTHR48022">
    <property type="entry name" value="PLASTIDIC GLUCOSE TRANSPORTER 4"/>
    <property type="match status" value="1"/>
</dbReference>
<dbReference type="VEuPathDB" id="FungiDB:ATEG_06443"/>
<evidence type="ECO:0000313" key="6">
    <source>
        <dbReference type="Proteomes" id="UP000452235"/>
    </source>
</evidence>
<dbReference type="OrthoDB" id="6612291at2759"/>